<name>A0A8K9WTW9_ONCMY</name>
<reference evidence="1" key="3">
    <citation type="submission" date="2025-09" db="UniProtKB">
        <authorList>
            <consortium name="Ensembl"/>
        </authorList>
    </citation>
    <scope>IDENTIFICATION</scope>
</reference>
<reference evidence="1" key="1">
    <citation type="submission" date="2020-07" db="EMBL/GenBank/DDBJ databases">
        <title>A long reads based de novo assembly of the rainbow trout Arlee double haploid line genome.</title>
        <authorList>
            <person name="Gao G."/>
            <person name="Palti Y."/>
        </authorList>
    </citation>
    <scope>NUCLEOTIDE SEQUENCE [LARGE SCALE GENOMIC DNA]</scope>
</reference>
<dbReference type="Proteomes" id="UP000694395">
    <property type="component" value="Chromosome 20"/>
</dbReference>
<evidence type="ECO:0000313" key="1">
    <source>
        <dbReference type="Ensembl" id="ENSOMYP00000123240.1"/>
    </source>
</evidence>
<keyword evidence="2" id="KW-1185">Reference proteome</keyword>
<protein>
    <submittedName>
        <fullName evidence="1">Uncharacterized protein</fullName>
    </submittedName>
</protein>
<dbReference type="Ensembl" id="ENSOMYT00000129363.1">
    <property type="protein sequence ID" value="ENSOMYP00000123240.1"/>
    <property type="gene ID" value="ENSOMYG00000058306.1"/>
</dbReference>
<dbReference type="AlphaFoldDB" id="A0A8K9WTW9"/>
<proteinExistence type="predicted"/>
<dbReference type="GeneTree" id="ENSGT00940000177029"/>
<sequence>VVPLPIVDLLVDGSGLGVAIQHLDGKEVHLQCQGALGILELNPIILYLNLFGLSVAKEEKPVRLCGTEVEGDGARLLGVPLVERDEGPRGLEGDGVKGRHVLAFKSHNAVNLHFGITLFGHPGELESHVVVFIHNLG</sequence>
<organism evidence="1 2">
    <name type="scientific">Oncorhynchus mykiss</name>
    <name type="common">Rainbow trout</name>
    <name type="synonym">Salmo gairdneri</name>
    <dbReference type="NCBI Taxonomy" id="8022"/>
    <lineage>
        <taxon>Eukaryota</taxon>
        <taxon>Metazoa</taxon>
        <taxon>Chordata</taxon>
        <taxon>Craniata</taxon>
        <taxon>Vertebrata</taxon>
        <taxon>Euteleostomi</taxon>
        <taxon>Actinopterygii</taxon>
        <taxon>Neopterygii</taxon>
        <taxon>Teleostei</taxon>
        <taxon>Protacanthopterygii</taxon>
        <taxon>Salmoniformes</taxon>
        <taxon>Salmonidae</taxon>
        <taxon>Salmoninae</taxon>
        <taxon>Oncorhynchus</taxon>
    </lineage>
</organism>
<evidence type="ECO:0000313" key="2">
    <source>
        <dbReference type="Proteomes" id="UP000694395"/>
    </source>
</evidence>
<accession>A0A8K9WTW9</accession>
<reference evidence="1" key="2">
    <citation type="submission" date="2025-08" db="UniProtKB">
        <authorList>
            <consortium name="Ensembl"/>
        </authorList>
    </citation>
    <scope>IDENTIFICATION</scope>
</reference>